<feature type="transmembrane region" description="Helical" evidence="9">
    <location>
        <begin position="139"/>
        <end position="156"/>
    </location>
</feature>
<keyword evidence="3 10" id="KW-0808">Transferase</keyword>
<evidence type="ECO:0000256" key="7">
    <source>
        <dbReference type="PIRSR" id="PIRSR600715-1"/>
    </source>
</evidence>
<dbReference type="CDD" id="cd06853">
    <property type="entry name" value="GT_WecA_like"/>
    <property type="match status" value="1"/>
</dbReference>
<keyword evidence="6 9" id="KW-0472">Membrane</keyword>
<evidence type="ECO:0000256" key="6">
    <source>
        <dbReference type="ARBA" id="ARBA00023136"/>
    </source>
</evidence>
<dbReference type="GO" id="GO:0005886">
    <property type="term" value="C:plasma membrane"/>
    <property type="evidence" value="ECO:0007669"/>
    <property type="project" value="UniProtKB-SubCell"/>
</dbReference>
<proteinExistence type="predicted"/>
<feature type="transmembrane region" description="Helical" evidence="9">
    <location>
        <begin position="191"/>
        <end position="209"/>
    </location>
</feature>
<comment type="cofactor">
    <cofactor evidence="7">
        <name>Mg(2+)</name>
        <dbReference type="ChEBI" id="CHEBI:18420"/>
    </cofactor>
</comment>
<reference evidence="10 11" key="1">
    <citation type="submission" date="2019-07" db="EMBL/GenBank/DDBJ databases">
        <title>Whole genome shotgun sequence of Cyclobacterium qasimii NBRC 106168.</title>
        <authorList>
            <person name="Hosoyama A."/>
            <person name="Uohara A."/>
            <person name="Ohji S."/>
            <person name="Ichikawa N."/>
        </authorList>
    </citation>
    <scope>NUCLEOTIDE SEQUENCE [LARGE SCALE GENOMIC DNA]</scope>
    <source>
        <strain evidence="10 11">NBRC 106168</strain>
    </source>
</reference>
<keyword evidence="7" id="KW-0460">Magnesium</keyword>
<accession>A0A512CC53</accession>
<comment type="caution">
    <text evidence="10">The sequence shown here is derived from an EMBL/GenBank/DDBJ whole genome shotgun (WGS) entry which is preliminary data.</text>
</comment>
<dbReference type="GO" id="GO:0044038">
    <property type="term" value="P:cell wall macromolecule biosynthetic process"/>
    <property type="evidence" value="ECO:0007669"/>
    <property type="project" value="TreeGrafter"/>
</dbReference>
<feature type="binding site" evidence="7">
    <location>
        <position position="160"/>
    </location>
    <ligand>
        <name>Mg(2+)</name>
        <dbReference type="ChEBI" id="CHEBI:18420"/>
    </ligand>
</feature>
<comment type="subcellular location">
    <subcellularLocation>
        <location evidence="1">Cell membrane</location>
        <topology evidence="1">Multi-pass membrane protein</topology>
    </subcellularLocation>
</comment>
<dbReference type="GO" id="GO:0071555">
    <property type="term" value="P:cell wall organization"/>
    <property type="evidence" value="ECO:0007669"/>
    <property type="project" value="TreeGrafter"/>
</dbReference>
<feature type="transmembrane region" description="Helical" evidence="9">
    <location>
        <begin position="306"/>
        <end position="325"/>
    </location>
</feature>
<evidence type="ECO:0000256" key="8">
    <source>
        <dbReference type="SAM" id="MobiDB-lite"/>
    </source>
</evidence>
<keyword evidence="7" id="KW-0479">Metal-binding</keyword>
<dbReference type="EMBL" id="BJYV01000009">
    <property type="protein sequence ID" value="GEO21789.1"/>
    <property type="molecule type" value="Genomic_DNA"/>
</dbReference>
<name>A0A512CC53_9BACT</name>
<feature type="transmembrane region" description="Helical" evidence="9">
    <location>
        <begin position="55"/>
        <end position="75"/>
    </location>
</feature>
<sequence>MYFCENLLPMNIFLATVTSFFFGFLMTPVLILILKKIKFTEAPGGRRIHAGSIPSMGGIAIVFATFVGLFAWLSFDQIVETRYFLVGLAIMFSVGLRDDLIELTALQKLVGQSIPAFFVIVMADIRISSLYGFMGVYEIPYLISVAVTFFAILVLTNSFNLIDGADGLAGSLSLVTLSILGFWFYTAGMISYSLISFTLVGGILAFLVFNWHPAKIFMGDTGSLSVGFSLTVLVILFVDKTGLMAPWEGLKLNAPFSAGLAFLIVPVYDTVRIFIKRTMNGRSPLKPDKSHVHHFLIRMGLHHDQVSLVLVVVKLSFISIVFFGYSLSDHILLPTIAIIATVLGIWMDRKTLEKVKINCKNSPSVSGKNADRVKRRQNKRKPSIAKNMFSNNKINMN</sequence>
<dbReference type="InterPro" id="IPR000715">
    <property type="entry name" value="Glycosyl_transferase_4"/>
</dbReference>
<evidence type="ECO:0000256" key="2">
    <source>
        <dbReference type="ARBA" id="ARBA00022475"/>
    </source>
</evidence>
<keyword evidence="2" id="KW-1003">Cell membrane</keyword>
<feature type="transmembrane region" description="Helical" evidence="9">
    <location>
        <begin position="12"/>
        <end position="34"/>
    </location>
</feature>
<dbReference type="Proteomes" id="UP000321301">
    <property type="component" value="Unassembled WGS sequence"/>
</dbReference>
<evidence type="ECO:0000256" key="1">
    <source>
        <dbReference type="ARBA" id="ARBA00004651"/>
    </source>
</evidence>
<dbReference type="GO" id="GO:0009103">
    <property type="term" value="P:lipopolysaccharide biosynthetic process"/>
    <property type="evidence" value="ECO:0007669"/>
    <property type="project" value="TreeGrafter"/>
</dbReference>
<dbReference type="PANTHER" id="PTHR22926">
    <property type="entry name" value="PHOSPHO-N-ACETYLMURAMOYL-PENTAPEPTIDE-TRANSFERASE"/>
    <property type="match status" value="1"/>
</dbReference>
<dbReference type="PANTHER" id="PTHR22926:SF3">
    <property type="entry name" value="UNDECAPRENYL-PHOSPHATE ALPHA-N-ACETYLGLUCOSAMINYL 1-PHOSPHATE TRANSFERASE"/>
    <property type="match status" value="1"/>
</dbReference>
<evidence type="ECO:0000313" key="11">
    <source>
        <dbReference type="Proteomes" id="UP000321301"/>
    </source>
</evidence>
<feature type="binding site" evidence="7">
    <location>
        <position position="220"/>
    </location>
    <ligand>
        <name>Mg(2+)</name>
        <dbReference type="ChEBI" id="CHEBI:18420"/>
    </ligand>
</feature>
<dbReference type="GO" id="GO:0046872">
    <property type="term" value="F:metal ion binding"/>
    <property type="evidence" value="ECO:0007669"/>
    <property type="project" value="UniProtKB-KW"/>
</dbReference>
<evidence type="ECO:0000256" key="5">
    <source>
        <dbReference type="ARBA" id="ARBA00022989"/>
    </source>
</evidence>
<evidence type="ECO:0000313" key="10">
    <source>
        <dbReference type="EMBL" id="GEO21789.1"/>
    </source>
</evidence>
<evidence type="ECO:0000256" key="9">
    <source>
        <dbReference type="SAM" id="Phobius"/>
    </source>
</evidence>
<dbReference type="InterPro" id="IPR018480">
    <property type="entry name" value="PNAcMuramoyl-5peptid_Trfase_CS"/>
</dbReference>
<feature type="region of interest" description="Disordered" evidence="8">
    <location>
        <begin position="362"/>
        <end position="382"/>
    </location>
</feature>
<dbReference type="AlphaFoldDB" id="A0A512CC53"/>
<feature type="transmembrane region" description="Helical" evidence="9">
    <location>
        <begin position="221"/>
        <end position="238"/>
    </location>
</feature>
<evidence type="ECO:0000256" key="3">
    <source>
        <dbReference type="ARBA" id="ARBA00022679"/>
    </source>
</evidence>
<evidence type="ECO:0000256" key="4">
    <source>
        <dbReference type="ARBA" id="ARBA00022692"/>
    </source>
</evidence>
<dbReference type="Pfam" id="PF00953">
    <property type="entry name" value="Glycos_transf_4"/>
    <property type="match status" value="1"/>
</dbReference>
<dbReference type="GO" id="GO:0016780">
    <property type="term" value="F:phosphotransferase activity, for other substituted phosphate groups"/>
    <property type="evidence" value="ECO:0007669"/>
    <property type="project" value="InterPro"/>
</dbReference>
<gene>
    <name evidence="10" type="ORF">CQA01_23230</name>
</gene>
<keyword evidence="4 9" id="KW-0812">Transmembrane</keyword>
<feature type="transmembrane region" description="Helical" evidence="9">
    <location>
        <begin position="258"/>
        <end position="275"/>
    </location>
</feature>
<keyword evidence="5 9" id="KW-1133">Transmembrane helix</keyword>
<feature type="transmembrane region" description="Helical" evidence="9">
    <location>
        <begin position="331"/>
        <end position="347"/>
    </location>
</feature>
<protein>
    <submittedName>
        <fullName evidence="10">Undecaprenyl-phosphate alpha-N-acetylglucosaminyl 1-phosphate transferase</fullName>
    </submittedName>
</protein>
<feature type="transmembrane region" description="Helical" evidence="9">
    <location>
        <begin position="168"/>
        <end position="185"/>
    </location>
</feature>
<keyword evidence="11" id="KW-1185">Reference proteome</keyword>
<dbReference type="PROSITE" id="PS01347">
    <property type="entry name" value="MRAY_1"/>
    <property type="match status" value="1"/>
</dbReference>
<feature type="compositionally biased region" description="Basic residues" evidence="8">
    <location>
        <begin position="373"/>
        <end position="382"/>
    </location>
</feature>
<organism evidence="10 11">
    <name type="scientific">Cyclobacterium qasimii</name>
    <dbReference type="NCBI Taxonomy" id="1350429"/>
    <lineage>
        <taxon>Bacteria</taxon>
        <taxon>Pseudomonadati</taxon>
        <taxon>Bacteroidota</taxon>
        <taxon>Cytophagia</taxon>
        <taxon>Cytophagales</taxon>
        <taxon>Cyclobacteriaceae</taxon>
        <taxon>Cyclobacterium</taxon>
    </lineage>
</organism>